<name>A0A9K3PVN5_9STRA</name>
<evidence type="ECO:0000313" key="3">
    <source>
        <dbReference type="EMBL" id="KAG7361106.1"/>
    </source>
</evidence>
<dbReference type="OrthoDB" id="54544at2759"/>
<protein>
    <submittedName>
        <fullName evidence="3">Uncharacterized protein</fullName>
    </submittedName>
</protein>
<gene>
    <name evidence="3" type="ORF">IV203_036206</name>
</gene>
<keyword evidence="1" id="KW-0175">Coiled coil</keyword>
<dbReference type="AlphaFoldDB" id="A0A9K3PVN5"/>
<feature type="region of interest" description="Disordered" evidence="2">
    <location>
        <begin position="251"/>
        <end position="286"/>
    </location>
</feature>
<organism evidence="3 4">
    <name type="scientific">Nitzschia inconspicua</name>
    <dbReference type="NCBI Taxonomy" id="303405"/>
    <lineage>
        <taxon>Eukaryota</taxon>
        <taxon>Sar</taxon>
        <taxon>Stramenopiles</taxon>
        <taxon>Ochrophyta</taxon>
        <taxon>Bacillariophyta</taxon>
        <taxon>Bacillariophyceae</taxon>
        <taxon>Bacillariophycidae</taxon>
        <taxon>Bacillariales</taxon>
        <taxon>Bacillariaceae</taxon>
        <taxon>Nitzschia</taxon>
    </lineage>
</organism>
<comment type="caution">
    <text evidence="3">The sequence shown here is derived from an EMBL/GenBank/DDBJ whole genome shotgun (WGS) entry which is preliminary data.</text>
</comment>
<proteinExistence type="predicted"/>
<evidence type="ECO:0000313" key="4">
    <source>
        <dbReference type="Proteomes" id="UP000693970"/>
    </source>
</evidence>
<reference evidence="3" key="2">
    <citation type="submission" date="2021-04" db="EMBL/GenBank/DDBJ databases">
        <authorList>
            <person name="Podell S."/>
        </authorList>
    </citation>
    <scope>NUCLEOTIDE SEQUENCE</scope>
    <source>
        <strain evidence="3">Hildebrandi</strain>
    </source>
</reference>
<evidence type="ECO:0000256" key="2">
    <source>
        <dbReference type="SAM" id="MobiDB-lite"/>
    </source>
</evidence>
<feature type="coiled-coil region" evidence="1">
    <location>
        <begin position="514"/>
        <end position="550"/>
    </location>
</feature>
<feature type="region of interest" description="Disordered" evidence="2">
    <location>
        <begin position="1"/>
        <end position="52"/>
    </location>
</feature>
<sequence>MSAVAAAIETGGGNDSSSLEIDKRSCSSKPPSVDASLALGVKPKASPKKKRKIESITPTHILMALPMPNTRDENGSDAPVNGHLASNNSWGKRAGQQRTLHSMDAHIQNDYIAKRKRAYESSGWDTIKKISTPLILIQHPWDGVSKVERDLVECCELPLDVDDDGRARNPKNEYGEIDISDSDEYMRQRIATSSPWFLGGVLAVEHEVRFASILATECQNVLSKSLALAILERTLEVYLKEKAAKAEKLEDETCTEAGDENTKQSPTFGEDKSSSRFTRIQNHRERARQLEEDNAVHVPSTGSTEESVETRRLERFLAVGGLKILNQWLADASRYDTVPVKDSSAAKSNKTSTAKVQEVVMKRKAPPDRPIIYTILRFLQHIPFNQNVIMTSKINKQVQKIGKRVASIIEAQQAGKAAQEDLENWTSDETLSTIDALVQIREAVNAIKSTWREQTTKQSSSTETLIDPFQALREQIKERLEELTQFESGKGSAPEWYNEDPLTSQKINTAAPKKLTKMQEMAALERKVEREKLQQKIKEVKRKNQASLALLREKLRKQREDVGLSNFKAKKKDKEGKQVCWKDGLDTQKMRHRRKLEEVFVYIKGTPSAGWRDTKEDIVATNVMREE</sequence>
<evidence type="ECO:0000256" key="1">
    <source>
        <dbReference type="SAM" id="Coils"/>
    </source>
</evidence>
<dbReference type="EMBL" id="JAGRRH010000013">
    <property type="protein sequence ID" value="KAG7361106.1"/>
    <property type="molecule type" value="Genomic_DNA"/>
</dbReference>
<reference evidence="3" key="1">
    <citation type="journal article" date="2021" name="Sci. Rep.">
        <title>Diploid genomic architecture of Nitzschia inconspicua, an elite biomass production diatom.</title>
        <authorList>
            <person name="Oliver A."/>
            <person name="Podell S."/>
            <person name="Pinowska A."/>
            <person name="Traller J.C."/>
            <person name="Smith S.R."/>
            <person name="McClure R."/>
            <person name="Beliaev A."/>
            <person name="Bohutskyi P."/>
            <person name="Hill E.A."/>
            <person name="Rabines A."/>
            <person name="Zheng H."/>
            <person name="Allen L.Z."/>
            <person name="Kuo A."/>
            <person name="Grigoriev I.V."/>
            <person name="Allen A.E."/>
            <person name="Hazlebeck D."/>
            <person name="Allen E.E."/>
        </authorList>
    </citation>
    <scope>NUCLEOTIDE SEQUENCE</scope>
    <source>
        <strain evidence="3">Hildebrandi</strain>
    </source>
</reference>
<keyword evidence="4" id="KW-1185">Reference proteome</keyword>
<accession>A0A9K3PVN5</accession>
<dbReference type="Proteomes" id="UP000693970">
    <property type="component" value="Unassembled WGS sequence"/>
</dbReference>